<evidence type="ECO:0000256" key="3">
    <source>
        <dbReference type="ARBA" id="ARBA00007371"/>
    </source>
</evidence>
<dbReference type="InterPro" id="IPR050544">
    <property type="entry name" value="Beta-defensin"/>
</dbReference>
<dbReference type="Proteomes" id="UP000002277">
    <property type="component" value="Unplaced"/>
</dbReference>
<feature type="domain" description="Beta-defensin" evidence="11">
    <location>
        <begin position="13"/>
        <end position="42"/>
    </location>
</feature>
<dbReference type="Bgee" id="ENSPTRG00000049041">
    <property type="expression patterns" value="Expressed in testis"/>
</dbReference>
<evidence type="ECO:0000256" key="8">
    <source>
        <dbReference type="ARBA" id="ARBA00023022"/>
    </source>
</evidence>
<accession>A0A2I3T7S7</accession>
<evidence type="ECO:0000256" key="2">
    <source>
        <dbReference type="ARBA" id="ARBA00004613"/>
    </source>
</evidence>
<name>A0A2I3T7S7_PANTR</name>
<keyword evidence="9" id="KW-1015">Disulfide bond</keyword>
<dbReference type="GO" id="GO:0050829">
    <property type="term" value="P:defense response to Gram-negative bacterium"/>
    <property type="evidence" value="ECO:0007669"/>
    <property type="project" value="UniProtKB-ARBA"/>
</dbReference>
<evidence type="ECO:0000256" key="9">
    <source>
        <dbReference type="ARBA" id="ARBA00023157"/>
    </source>
</evidence>
<keyword evidence="4 10" id="KW-0964">Secreted</keyword>
<dbReference type="GO" id="GO:0045087">
    <property type="term" value="P:innate immune response"/>
    <property type="evidence" value="ECO:0007669"/>
    <property type="project" value="InterPro"/>
</dbReference>
<evidence type="ECO:0000259" key="11">
    <source>
        <dbReference type="Pfam" id="PF13841"/>
    </source>
</evidence>
<dbReference type="Ensembl" id="ENSPTRT00000103084.1">
    <property type="protein sequence ID" value="ENSPTRP00000085247.1"/>
    <property type="gene ID" value="ENSPTRG00000049041.1"/>
</dbReference>
<reference evidence="12" key="1">
    <citation type="submission" date="2025-08" db="UniProtKB">
        <authorList>
            <consortium name="Ensembl"/>
        </authorList>
    </citation>
    <scope>IDENTIFICATION</scope>
</reference>
<evidence type="ECO:0000256" key="10">
    <source>
        <dbReference type="RuleBase" id="RU231113"/>
    </source>
</evidence>
<organism evidence="12 13">
    <name type="scientific">Pan troglodytes</name>
    <name type="common">Chimpanzee</name>
    <dbReference type="NCBI Taxonomy" id="9598"/>
    <lineage>
        <taxon>Eukaryota</taxon>
        <taxon>Metazoa</taxon>
        <taxon>Chordata</taxon>
        <taxon>Craniata</taxon>
        <taxon>Vertebrata</taxon>
        <taxon>Euteleostomi</taxon>
        <taxon>Mammalia</taxon>
        <taxon>Eutheria</taxon>
        <taxon>Euarchontoglires</taxon>
        <taxon>Primates</taxon>
        <taxon>Haplorrhini</taxon>
        <taxon>Catarrhini</taxon>
        <taxon>Hominidae</taxon>
        <taxon>Pan</taxon>
    </lineage>
</organism>
<evidence type="ECO:0000313" key="12">
    <source>
        <dbReference type="Ensembl" id="ENSPTRP00000085247.1"/>
    </source>
</evidence>
<dbReference type="GO" id="GO:0005576">
    <property type="term" value="C:extracellular region"/>
    <property type="evidence" value="ECO:0007669"/>
    <property type="project" value="UniProtKB-SubCell"/>
</dbReference>
<evidence type="ECO:0000256" key="4">
    <source>
        <dbReference type="ARBA" id="ARBA00022525"/>
    </source>
</evidence>
<protein>
    <recommendedName>
        <fullName evidence="10">Beta-defensin</fullName>
    </recommendedName>
</protein>
<keyword evidence="7 10" id="KW-0211">Defensin</keyword>
<evidence type="ECO:0000256" key="5">
    <source>
        <dbReference type="ARBA" id="ARBA00022529"/>
    </source>
</evidence>
<dbReference type="InParanoid" id="A0A2I3T7S7"/>
<evidence type="ECO:0000256" key="7">
    <source>
        <dbReference type="ARBA" id="ARBA00022940"/>
    </source>
</evidence>
<comment type="function">
    <text evidence="1 10">Has antibacterial activity.</text>
</comment>
<dbReference type="InterPro" id="IPR025933">
    <property type="entry name" value="Beta_defensin_dom"/>
</dbReference>
<keyword evidence="6" id="KW-0732">Signal</keyword>
<proteinExistence type="inferred from homology"/>
<dbReference type="PANTHER" id="PTHR15001:SF3">
    <property type="entry name" value="BETA-DEFENSIN 123"/>
    <property type="match status" value="1"/>
</dbReference>
<evidence type="ECO:0000256" key="6">
    <source>
        <dbReference type="ARBA" id="ARBA00022729"/>
    </source>
</evidence>
<evidence type="ECO:0000313" key="13">
    <source>
        <dbReference type="Proteomes" id="UP000002277"/>
    </source>
</evidence>
<dbReference type="GeneTree" id="ENSGT00940000162385"/>
<dbReference type="Pfam" id="PF13841">
    <property type="entry name" value="Defensin_beta_2"/>
    <property type="match status" value="1"/>
</dbReference>
<dbReference type="OMA" id="WCKNVCT"/>
<keyword evidence="5 10" id="KW-0929">Antimicrobial</keyword>
<sequence length="56" mass="6883">SNLLLISLSGTQRCWNLYGKCRYRCSKKERVYVYCINNKMCCVKPKYQPKERWWPF</sequence>
<dbReference type="AlphaFoldDB" id="A0A2I3T7S7"/>
<keyword evidence="8 10" id="KW-0044">Antibiotic</keyword>
<dbReference type="Gene3D" id="3.10.360.10">
    <property type="entry name" value="Antimicrobial Peptide, Beta-defensin 2, Chain A"/>
    <property type="match status" value="1"/>
</dbReference>
<dbReference type="PANTHER" id="PTHR15001">
    <property type="entry name" value="BETA-DEFENSIN 123-RELATED"/>
    <property type="match status" value="1"/>
</dbReference>
<evidence type="ECO:0000256" key="1">
    <source>
        <dbReference type="ARBA" id="ARBA00002878"/>
    </source>
</evidence>
<reference evidence="12" key="2">
    <citation type="submission" date="2025-09" db="UniProtKB">
        <authorList>
            <consortium name="Ensembl"/>
        </authorList>
    </citation>
    <scope>IDENTIFICATION</scope>
</reference>
<comment type="similarity">
    <text evidence="3 10">Belongs to the beta-defensin family.</text>
</comment>
<keyword evidence="13" id="KW-1185">Reference proteome</keyword>
<comment type="subcellular location">
    <subcellularLocation>
        <location evidence="2 10">Secreted</location>
    </subcellularLocation>
</comment>